<organism evidence="4 5">
    <name type="scientific">Coniophora puteana (strain RWD-64-598)</name>
    <name type="common">Brown rot fungus</name>
    <dbReference type="NCBI Taxonomy" id="741705"/>
    <lineage>
        <taxon>Eukaryota</taxon>
        <taxon>Fungi</taxon>
        <taxon>Dikarya</taxon>
        <taxon>Basidiomycota</taxon>
        <taxon>Agaricomycotina</taxon>
        <taxon>Agaricomycetes</taxon>
        <taxon>Agaricomycetidae</taxon>
        <taxon>Boletales</taxon>
        <taxon>Coniophorineae</taxon>
        <taxon>Coniophoraceae</taxon>
        <taxon>Coniophora</taxon>
    </lineage>
</organism>
<keyword evidence="5" id="KW-1185">Reference proteome</keyword>
<dbReference type="EMBL" id="JH711573">
    <property type="protein sequence ID" value="EIW87211.1"/>
    <property type="molecule type" value="Genomic_DNA"/>
</dbReference>
<comment type="similarity">
    <text evidence="3">Belongs to the cytochrome P450 family.</text>
</comment>
<dbReference type="InterPro" id="IPR017972">
    <property type="entry name" value="Cyt_P450_CS"/>
</dbReference>
<keyword evidence="2 3" id="KW-0408">Iron</keyword>
<dbReference type="InterPro" id="IPR001128">
    <property type="entry name" value="Cyt_P450"/>
</dbReference>
<evidence type="ECO:0000256" key="3">
    <source>
        <dbReference type="RuleBase" id="RU000461"/>
    </source>
</evidence>
<keyword evidence="3" id="KW-0349">Heme</keyword>
<name>A0A5M3N8M6_CONPW</name>
<dbReference type="KEGG" id="cput:CONPUDRAFT_79361"/>
<dbReference type="Pfam" id="PF00067">
    <property type="entry name" value="p450"/>
    <property type="match status" value="1"/>
</dbReference>
<comment type="caution">
    <text evidence="4">The sequence shown here is derived from an EMBL/GenBank/DDBJ whole genome shotgun (WGS) entry which is preliminary data.</text>
</comment>
<dbReference type="OrthoDB" id="3934656at2759"/>
<accession>A0A5M3N8M6</accession>
<protein>
    <recommendedName>
        <fullName evidence="6">Cytochrome P450</fullName>
    </recommendedName>
</protein>
<dbReference type="GeneID" id="19209911"/>
<evidence type="ECO:0000256" key="2">
    <source>
        <dbReference type="ARBA" id="ARBA00023004"/>
    </source>
</evidence>
<dbReference type="InterPro" id="IPR036396">
    <property type="entry name" value="Cyt_P450_sf"/>
</dbReference>
<sequence length="51" mass="5438">MIPDGTLNGDDVDFAFGFGRRICVGQYVADASVRTAIATLPAAFTFEKVRG</sequence>
<evidence type="ECO:0000313" key="4">
    <source>
        <dbReference type="EMBL" id="EIW87211.1"/>
    </source>
</evidence>
<dbReference type="Gene3D" id="1.10.630.10">
    <property type="entry name" value="Cytochrome P450"/>
    <property type="match status" value="1"/>
</dbReference>
<dbReference type="AlphaFoldDB" id="A0A5M3N8M6"/>
<evidence type="ECO:0000313" key="5">
    <source>
        <dbReference type="Proteomes" id="UP000053558"/>
    </source>
</evidence>
<evidence type="ECO:0000256" key="1">
    <source>
        <dbReference type="ARBA" id="ARBA00022723"/>
    </source>
</evidence>
<proteinExistence type="inferred from homology"/>
<dbReference type="SUPFAM" id="SSF48264">
    <property type="entry name" value="Cytochrome P450"/>
    <property type="match status" value="1"/>
</dbReference>
<keyword evidence="1 3" id="KW-0479">Metal-binding</keyword>
<dbReference type="Proteomes" id="UP000053558">
    <property type="component" value="Unassembled WGS sequence"/>
</dbReference>
<dbReference type="GO" id="GO:0016705">
    <property type="term" value="F:oxidoreductase activity, acting on paired donors, with incorporation or reduction of molecular oxygen"/>
    <property type="evidence" value="ECO:0007669"/>
    <property type="project" value="InterPro"/>
</dbReference>
<keyword evidence="3" id="KW-0560">Oxidoreductase</keyword>
<evidence type="ECO:0008006" key="6">
    <source>
        <dbReference type="Google" id="ProtNLM"/>
    </source>
</evidence>
<dbReference type="PROSITE" id="PS00086">
    <property type="entry name" value="CYTOCHROME_P450"/>
    <property type="match status" value="1"/>
</dbReference>
<dbReference type="RefSeq" id="XP_007762855.1">
    <property type="nucleotide sequence ID" value="XM_007764665.1"/>
</dbReference>
<gene>
    <name evidence="4" type="ORF">CONPUDRAFT_79361</name>
</gene>
<dbReference type="GO" id="GO:0004497">
    <property type="term" value="F:monooxygenase activity"/>
    <property type="evidence" value="ECO:0007669"/>
    <property type="project" value="UniProtKB-KW"/>
</dbReference>
<dbReference type="GO" id="GO:0020037">
    <property type="term" value="F:heme binding"/>
    <property type="evidence" value="ECO:0007669"/>
    <property type="project" value="InterPro"/>
</dbReference>
<dbReference type="GO" id="GO:0005506">
    <property type="term" value="F:iron ion binding"/>
    <property type="evidence" value="ECO:0007669"/>
    <property type="project" value="InterPro"/>
</dbReference>
<reference evidence="5" key="1">
    <citation type="journal article" date="2012" name="Science">
        <title>The Paleozoic origin of enzymatic lignin decomposition reconstructed from 31 fungal genomes.</title>
        <authorList>
            <person name="Floudas D."/>
            <person name="Binder M."/>
            <person name="Riley R."/>
            <person name="Barry K."/>
            <person name="Blanchette R.A."/>
            <person name="Henrissat B."/>
            <person name="Martinez A.T."/>
            <person name="Otillar R."/>
            <person name="Spatafora J.W."/>
            <person name="Yadav J.S."/>
            <person name="Aerts A."/>
            <person name="Benoit I."/>
            <person name="Boyd A."/>
            <person name="Carlson A."/>
            <person name="Copeland A."/>
            <person name="Coutinho P.M."/>
            <person name="de Vries R.P."/>
            <person name="Ferreira P."/>
            <person name="Findley K."/>
            <person name="Foster B."/>
            <person name="Gaskell J."/>
            <person name="Glotzer D."/>
            <person name="Gorecki P."/>
            <person name="Heitman J."/>
            <person name="Hesse C."/>
            <person name="Hori C."/>
            <person name="Igarashi K."/>
            <person name="Jurgens J.A."/>
            <person name="Kallen N."/>
            <person name="Kersten P."/>
            <person name="Kohler A."/>
            <person name="Kuees U."/>
            <person name="Kumar T.K.A."/>
            <person name="Kuo A."/>
            <person name="LaButti K."/>
            <person name="Larrondo L.F."/>
            <person name="Lindquist E."/>
            <person name="Ling A."/>
            <person name="Lombard V."/>
            <person name="Lucas S."/>
            <person name="Lundell T."/>
            <person name="Martin R."/>
            <person name="McLaughlin D.J."/>
            <person name="Morgenstern I."/>
            <person name="Morin E."/>
            <person name="Murat C."/>
            <person name="Nagy L.G."/>
            <person name="Nolan M."/>
            <person name="Ohm R.A."/>
            <person name="Patyshakuliyeva A."/>
            <person name="Rokas A."/>
            <person name="Ruiz-Duenas F.J."/>
            <person name="Sabat G."/>
            <person name="Salamov A."/>
            <person name="Samejima M."/>
            <person name="Schmutz J."/>
            <person name="Slot J.C."/>
            <person name="St John F."/>
            <person name="Stenlid J."/>
            <person name="Sun H."/>
            <person name="Sun S."/>
            <person name="Syed K."/>
            <person name="Tsang A."/>
            <person name="Wiebenga A."/>
            <person name="Young D."/>
            <person name="Pisabarro A."/>
            <person name="Eastwood D.C."/>
            <person name="Martin F."/>
            <person name="Cullen D."/>
            <person name="Grigoriev I.V."/>
            <person name="Hibbett D.S."/>
        </authorList>
    </citation>
    <scope>NUCLEOTIDE SEQUENCE [LARGE SCALE GENOMIC DNA]</scope>
    <source>
        <strain evidence="5">RWD-64-598 SS2</strain>
    </source>
</reference>
<keyword evidence="3" id="KW-0503">Monooxygenase</keyword>